<dbReference type="KEGG" id="ccro:CMC5_065120"/>
<dbReference type="Proteomes" id="UP000067626">
    <property type="component" value="Chromosome"/>
</dbReference>
<keyword evidence="1" id="KW-0472">Membrane</keyword>
<evidence type="ECO:0000313" key="2">
    <source>
        <dbReference type="EMBL" id="AKT42289.1"/>
    </source>
</evidence>
<gene>
    <name evidence="2" type="ORF">CMC5_065120</name>
</gene>
<proteinExistence type="predicted"/>
<dbReference type="RefSeq" id="WP_245677865.1">
    <property type="nucleotide sequence ID" value="NZ_CP012159.1"/>
</dbReference>
<feature type="transmembrane region" description="Helical" evidence="1">
    <location>
        <begin position="82"/>
        <end position="100"/>
    </location>
</feature>
<dbReference type="AlphaFoldDB" id="A0A0K1EN55"/>
<keyword evidence="1" id="KW-1133">Transmembrane helix</keyword>
<protein>
    <submittedName>
        <fullName evidence="2">Uncharacterized protein</fullName>
    </submittedName>
</protein>
<organism evidence="2 3">
    <name type="scientific">Chondromyces crocatus</name>
    <dbReference type="NCBI Taxonomy" id="52"/>
    <lineage>
        <taxon>Bacteria</taxon>
        <taxon>Pseudomonadati</taxon>
        <taxon>Myxococcota</taxon>
        <taxon>Polyangia</taxon>
        <taxon>Polyangiales</taxon>
        <taxon>Polyangiaceae</taxon>
        <taxon>Chondromyces</taxon>
    </lineage>
</organism>
<feature type="transmembrane region" description="Helical" evidence="1">
    <location>
        <begin position="120"/>
        <end position="138"/>
    </location>
</feature>
<feature type="transmembrane region" description="Helical" evidence="1">
    <location>
        <begin position="181"/>
        <end position="200"/>
    </location>
</feature>
<keyword evidence="3" id="KW-1185">Reference proteome</keyword>
<evidence type="ECO:0000256" key="1">
    <source>
        <dbReference type="SAM" id="Phobius"/>
    </source>
</evidence>
<reference evidence="2 3" key="1">
    <citation type="submission" date="2015-07" db="EMBL/GenBank/DDBJ databases">
        <title>Genome analysis of myxobacterium Chondromyces crocatus Cm c5 reveals a high potential for natural compound synthesis and the genetic basis for the loss of fruiting body formation.</title>
        <authorList>
            <person name="Zaburannyi N."/>
            <person name="Bunk B."/>
            <person name="Maier J."/>
            <person name="Overmann J."/>
            <person name="Mueller R."/>
        </authorList>
    </citation>
    <scope>NUCLEOTIDE SEQUENCE [LARGE SCALE GENOMIC DNA]</scope>
    <source>
        <strain evidence="2 3">Cm c5</strain>
    </source>
</reference>
<name>A0A0K1EN55_CHOCO</name>
<dbReference type="EMBL" id="CP012159">
    <property type="protein sequence ID" value="AKT42289.1"/>
    <property type="molecule type" value="Genomic_DNA"/>
</dbReference>
<accession>A0A0K1EN55</accession>
<sequence length="225" mass="24167">MSQAASDGKGSYLPLVPRLEACPFCRQLFEAGEVSTCPECDLRLADPSDLPPSADALAIDPTPPLPPHLQPLPWTYLGRGRALLLGLAVLGLLAFFAPWVHETAPELRDLSGFHLARRLHWMWAPAIAFFVLIPLVLTRRSIHRMRGARLSIAMLATIALLTVALRVAFTPATSSLRPVRFTWGAGLYATATIALAALAASARFGGRLDPLPASTPPVDTPPRAA</sequence>
<keyword evidence="1" id="KW-0812">Transmembrane</keyword>
<evidence type="ECO:0000313" key="3">
    <source>
        <dbReference type="Proteomes" id="UP000067626"/>
    </source>
</evidence>
<dbReference type="STRING" id="52.CMC5_065120"/>
<feature type="transmembrane region" description="Helical" evidence="1">
    <location>
        <begin position="150"/>
        <end position="169"/>
    </location>
</feature>